<dbReference type="InterPro" id="IPR003959">
    <property type="entry name" value="ATPase_AAA_core"/>
</dbReference>
<dbReference type="PANTHER" id="PTHR43718:SF2">
    <property type="entry name" value="LON PROTEASE HOMOLOG, MITOCHONDRIAL"/>
    <property type="match status" value="1"/>
</dbReference>
<sequence>MSVQEDAKPNADTSDNNKDPRWVELIELWSESDPFDEIRLSDIFDQVEYHDLEWIRSAILDTCDLETLAQAFRSKTDLDPWVQFEKSHLAGDNEQMASNLGFVIAATGSPLSWRRTWRQLIRKTPLSFLKKILAEREAALLGKTVITDDPTVSDLKFEFYLKKSEDELERTVKKELNTRIKRIFKPLEVAKLHGISQIEELEELKNTFPNAKLAIMGFASQLLRRWNFGQDSVQLRPTILVGPPGIGKSQLLQHIGQVLGVHMSTLNVAGMRDSNVFGVSAGWSSATPSCVTAAIADGQMINPLMVIDEIDKADRSQNGDLHSALLPLLEPSENSHWYEKFLASEVNASRVSWIFTANTLDSIPTPLLSRCTVYSIEAPEQHQVRTLITSIINDYANKLGVDRRFLDLTSGDIDYLESTFPRHRSIRILSELVKQLIDERHNEMGHA</sequence>
<dbReference type="InterPro" id="IPR027065">
    <property type="entry name" value="Lon_Prtase"/>
</dbReference>
<protein>
    <submittedName>
        <fullName evidence="2">AAA family ATPase</fullName>
    </submittedName>
</protein>
<gene>
    <name evidence="2" type="ORF">FEE96_16420</name>
</gene>
<proteinExistence type="predicted"/>
<comment type="caution">
    <text evidence="2">The sequence shown here is derived from an EMBL/GenBank/DDBJ whole genome shotgun (WGS) entry which is preliminary data.</text>
</comment>
<evidence type="ECO:0000313" key="3">
    <source>
        <dbReference type="Proteomes" id="UP000305041"/>
    </source>
</evidence>
<dbReference type="EMBL" id="VAUA01000008">
    <property type="protein sequence ID" value="TLP60440.1"/>
    <property type="molecule type" value="Genomic_DNA"/>
</dbReference>
<accession>A0ABY2UWD5</accession>
<name>A0ABY2UWD5_9RHOB</name>
<reference evidence="2 3" key="1">
    <citation type="submission" date="2019-05" db="EMBL/GenBank/DDBJ databases">
        <title>Draft genome sequence of Pelagicola sp. DSW4-44.</title>
        <authorList>
            <person name="Oh J."/>
        </authorList>
    </citation>
    <scope>NUCLEOTIDE SEQUENCE [LARGE SCALE GENOMIC DNA]</scope>
    <source>
        <strain evidence="2 3">DSW4-44</strain>
    </source>
</reference>
<dbReference type="Pfam" id="PF00004">
    <property type="entry name" value="AAA"/>
    <property type="match status" value="1"/>
</dbReference>
<dbReference type="InterPro" id="IPR003593">
    <property type="entry name" value="AAA+_ATPase"/>
</dbReference>
<dbReference type="RefSeq" id="WP_138164200.1">
    <property type="nucleotide sequence ID" value="NZ_VAUA01000008.1"/>
</dbReference>
<dbReference type="SMART" id="SM00382">
    <property type="entry name" value="AAA"/>
    <property type="match status" value="1"/>
</dbReference>
<dbReference type="SUPFAM" id="SSF52540">
    <property type="entry name" value="P-loop containing nucleoside triphosphate hydrolases"/>
    <property type="match status" value="1"/>
</dbReference>
<dbReference type="PANTHER" id="PTHR43718">
    <property type="entry name" value="LON PROTEASE"/>
    <property type="match status" value="1"/>
</dbReference>
<organism evidence="2 3">
    <name type="scientific">Parasedimentitalea maritima</name>
    <dbReference type="NCBI Taxonomy" id="2578117"/>
    <lineage>
        <taxon>Bacteria</taxon>
        <taxon>Pseudomonadati</taxon>
        <taxon>Pseudomonadota</taxon>
        <taxon>Alphaproteobacteria</taxon>
        <taxon>Rhodobacterales</taxon>
        <taxon>Paracoccaceae</taxon>
        <taxon>Parasedimentitalea</taxon>
    </lineage>
</organism>
<dbReference type="Proteomes" id="UP000305041">
    <property type="component" value="Unassembled WGS sequence"/>
</dbReference>
<feature type="domain" description="AAA+ ATPase" evidence="1">
    <location>
        <begin position="234"/>
        <end position="380"/>
    </location>
</feature>
<keyword evidence="3" id="KW-1185">Reference proteome</keyword>
<dbReference type="Gene3D" id="3.40.50.300">
    <property type="entry name" value="P-loop containing nucleotide triphosphate hydrolases"/>
    <property type="match status" value="1"/>
</dbReference>
<evidence type="ECO:0000313" key="2">
    <source>
        <dbReference type="EMBL" id="TLP60440.1"/>
    </source>
</evidence>
<dbReference type="InterPro" id="IPR027417">
    <property type="entry name" value="P-loop_NTPase"/>
</dbReference>
<evidence type="ECO:0000259" key="1">
    <source>
        <dbReference type="SMART" id="SM00382"/>
    </source>
</evidence>